<gene>
    <name evidence="3" type="ORF">IAB26_09270</name>
</gene>
<dbReference type="PANTHER" id="PTHR34039:SF1">
    <property type="entry name" value="UPF0102 PROTEIN YRAN"/>
    <property type="match status" value="1"/>
</dbReference>
<evidence type="ECO:0000256" key="2">
    <source>
        <dbReference type="HAMAP-Rule" id="MF_00048"/>
    </source>
</evidence>
<organism evidence="3 4">
    <name type="scientific">Candidatus Limivivens merdigallinarum</name>
    <dbReference type="NCBI Taxonomy" id="2840859"/>
    <lineage>
        <taxon>Bacteria</taxon>
        <taxon>Bacillati</taxon>
        <taxon>Bacillota</taxon>
        <taxon>Clostridia</taxon>
        <taxon>Lachnospirales</taxon>
        <taxon>Lachnospiraceae</taxon>
        <taxon>Lachnospiraceae incertae sedis</taxon>
        <taxon>Candidatus Limivivens</taxon>
    </lineage>
</organism>
<proteinExistence type="inferred from homology"/>
<protein>
    <recommendedName>
        <fullName evidence="2">UPF0102 protein IAB26_09270</fullName>
    </recommendedName>
</protein>
<name>A0A9D1D2E5_9FIRM</name>
<dbReference type="Pfam" id="PF02021">
    <property type="entry name" value="UPF0102"/>
    <property type="match status" value="1"/>
</dbReference>
<comment type="similarity">
    <text evidence="1 2">Belongs to the UPF0102 family.</text>
</comment>
<evidence type="ECO:0000313" key="4">
    <source>
        <dbReference type="Proteomes" id="UP000886886"/>
    </source>
</evidence>
<evidence type="ECO:0000313" key="3">
    <source>
        <dbReference type="EMBL" id="HIQ96739.1"/>
    </source>
</evidence>
<dbReference type="Proteomes" id="UP000886886">
    <property type="component" value="Unassembled WGS sequence"/>
</dbReference>
<dbReference type="HAMAP" id="MF_00048">
    <property type="entry name" value="UPF0102"/>
    <property type="match status" value="1"/>
</dbReference>
<dbReference type="SUPFAM" id="SSF52980">
    <property type="entry name" value="Restriction endonuclease-like"/>
    <property type="match status" value="1"/>
</dbReference>
<dbReference type="GO" id="GO:0003676">
    <property type="term" value="F:nucleic acid binding"/>
    <property type="evidence" value="ECO:0007669"/>
    <property type="project" value="InterPro"/>
</dbReference>
<evidence type="ECO:0000256" key="1">
    <source>
        <dbReference type="ARBA" id="ARBA00006738"/>
    </source>
</evidence>
<dbReference type="CDD" id="cd20736">
    <property type="entry name" value="PoNe_Nuclease"/>
    <property type="match status" value="1"/>
</dbReference>
<dbReference type="AlphaFoldDB" id="A0A9D1D2E5"/>
<reference evidence="3" key="1">
    <citation type="submission" date="2020-10" db="EMBL/GenBank/DDBJ databases">
        <authorList>
            <person name="Gilroy R."/>
        </authorList>
    </citation>
    <scope>NUCLEOTIDE SEQUENCE</scope>
    <source>
        <strain evidence="3">ChiSjej3B21-11622</strain>
    </source>
</reference>
<dbReference type="Gene3D" id="3.40.1350.10">
    <property type="match status" value="1"/>
</dbReference>
<dbReference type="NCBIfam" id="NF009154">
    <property type="entry name" value="PRK12497.3-3"/>
    <property type="match status" value="1"/>
</dbReference>
<dbReference type="NCBIfam" id="TIGR00252">
    <property type="entry name" value="YraN family protein"/>
    <property type="match status" value="1"/>
</dbReference>
<dbReference type="InterPro" id="IPR003509">
    <property type="entry name" value="UPF0102_YraN-like"/>
</dbReference>
<dbReference type="InterPro" id="IPR011856">
    <property type="entry name" value="tRNA_endonuc-like_dom_sf"/>
</dbReference>
<dbReference type="NCBIfam" id="NF009150">
    <property type="entry name" value="PRK12497.1-3"/>
    <property type="match status" value="1"/>
</dbReference>
<comment type="caution">
    <text evidence="3">The sequence shown here is derived from an EMBL/GenBank/DDBJ whole genome shotgun (WGS) entry which is preliminary data.</text>
</comment>
<reference evidence="3" key="2">
    <citation type="journal article" date="2021" name="PeerJ">
        <title>Extensive microbial diversity within the chicken gut microbiome revealed by metagenomics and culture.</title>
        <authorList>
            <person name="Gilroy R."/>
            <person name="Ravi A."/>
            <person name="Getino M."/>
            <person name="Pursley I."/>
            <person name="Horton D.L."/>
            <person name="Alikhan N.F."/>
            <person name="Baker D."/>
            <person name="Gharbi K."/>
            <person name="Hall N."/>
            <person name="Watson M."/>
            <person name="Adriaenssens E.M."/>
            <person name="Foster-Nyarko E."/>
            <person name="Jarju S."/>
            <person name="Secka A."/>
            <person name="Antonio M."/>
            <person name="Oren A."/>
            <person name="Chaudhuri R.R."/>
            <person name="La Ragione R."/>
            <person name="Hildebrand F."/>
            <person name="Pallen M.J."/>
        </authorList>
    </citation>
    <scope>NUCLEOTIDE SEQUENCE</scope>
    <source>
        <strain evidence="3">ChiSjej3B21-11622</strain>
    </source>
</reference>
<dbReference type="InterPro" id="IPR011335">
    <property type="entry name" value="Restrct_endonuc-II-like"/>
</dbReference>
<accession>A0A9D1D2E5</accession>
<dbReference type="EMBL" id="DVFT01000139">
    <property type="protein sequence ID" value="HIQ96739.1"/>
    <property type="molecule type" value="Genomic_DNA"/>
</dbReference>
<sequence>MNKRSVGSSYEAFAERYLETQGYRILEKNYRCRQGEIDLIAMDGEYLVFVEVKYRKDERNGSPLESVDPRKQRRISRTASWYLMCHPETYRMPCRFDVVGIEGERITLIRDAFSYIR</sequence>
<dbReference type="PANTHER" id="PTHR34039">
    <property type="entry name" value="UPF0102 PROTEIN YRAN"/>
    <property type="match status" value="1"/>
</dbReference>